<evidence type="ECO:0000259" key="9">
    <source>
        <dbReference type="SMART" id="SM00739"/>
    </source>
</evidence>
<dbReference type="InterPro" id="IPR043425">
    <property type="entry name" value="NusG-like"/>
</dbReference>
<dbReference type="FunFam" id="2.30.30.30:FF:000002">
    <property type="entry name" value="Transcription termination/antitermination factor NusG"/>
    <property type="match status" value="1"/>
</dbReference>
<dbReference type="EMBL" id="CADCWK010000053">
    <property type="protein sequence ID" value="CAA9548146.1"/>
    <property type="molecule type" value="Genomic_DNA"/>
</dbReference>
<evidence type="ECO:0000256" key="5">
    <source>
        <dbReference type="HAMAP-Rule" id="MF_00948"/>
    </source>
</evidence>
<sequence>MGRPTLRDRLAARRATEAGLPPASEGSWFALHTYSGYENKVKKTIESRVDALDLADRVFEILVPTQKEKEKDREGRLKEVDRKVFPGYVLVRMMMDDDAWYTLRNTPGVTGFVSINNRPIALGSEEVQNIITGLTAQPPKLKASFSVGDTVQITDGPFADFRGEVNEVNDEKEKVRVLVSFFGRDVPVELDFFQIETES</sequence>
<dbReference type="Gene3D" id="3.30.70.940">
    <property type="entry name" value="NusG, N-terminal domain"/>
    <property type="match status" value="1"/>
</dbReference>
<gene>
    <name evidence="5" type="primary">nusG</name>
    <name evidence="10" type="ORF">AVDCRST_MAG33-650</name>
</gene>
<accession>A0A6J4UHC2</accession>
<dbReference type="GO" id="GO:0031564">
    <property type="term" value="P:transcription antitermination"/>
    <property type="evidence" value="ECO:0007669"/>
    <property type="project" value="UniProtKB-UniRule"/>
</dbReference>
<dbReference type="GO" id="GO:0032784">
    <property type="term" value="P:regulation of DNA-templated transcription elongation"/>
    <property type="evidence" value="ECO:0007669"/>
    <property type="project" value="InterPro"/>
</dbReference>
<organism evidence="10">
    <name type="scientific">uncultured Thermomicrobiales bacterium</name>
    <dbReference type="NCBI Taxonomy" id="1645740"/>
    <lineage>
        <taxon>Bacteria</taxon>
        <taxon>Pseudomonadati</taxon>
        <taxon>Thermomicrobiota</taxon>
        <taxon>Thermomicrobia</taxon>
        <taxon>Thermomicrobiales</taxon>
        <taxon>environmental samples</taxon>
    </lineage>
</organism>
<evidence type="ECO:0000256" key="3">
    <source>
        <dbReference type="ARBA" id="ARBA00023015"/>
    </source>
</evidence>
<evidence type="ECO:0000256" key="7">
    <source>
        <dbReference type="RuleBase" id="RU000538"/>
    </source>
</evidence>
<comment type="function">
    <text evidence="5 7">Participates in transcription elongation, termination and antitermination.</text>
</comment>
<protein>
    <recommendedName>
        <fullName evidence="5 6">Transcription termination/antitermination protein NusG</fullName>
    </recommendedName>
</protein>
<evidence type="ECO:0000259" key="8">
    <source>
        <dbReference type="SMART" id="SM00738"/>
    </source>
</evidence>
<dbReference type="PANTHER" id="PTHR30265">
    <property type="entry name" value="RHO-INTERACTING TRANSCRIPTION TERMINATION FACTOR NUSG"/>
    <property type="match status" value="1"/>
</dbReference>
<feature type="domain" description="KOW" evidence="9">
    <location>
        <begin position="144"/>
        <end position="171"/>
    </location>
</feature>
<dbReference type="InterPro" id="IPR005824">
    <property type="entry name" value="KOW"/>
</dbReference>
<dbReference type="InterPro" id="IPR008991">
    <property type="entry name" value="Translation_prot_SH3-like_sf"/>
</dbReference>
<evidence type="ECO:0000256" key="1">
    <source>
        <dbReference type="ARBA" id="ARBA00022472"/>
    </source>
</evidence>
<dbReference type="Pfam" id="PF00467">
    <property type="entry name" value="KOW"/>
    <property type="match status" value="1"/>
</dbReference>
<evidence type="ECO:0000256" key="4">
    <source>
        <dbReference type="ARBA" id="ARBA00023163"/>
    </source>
</evidence>
<keyword evidence="4 5" id="KW-0804">Transcription</keyword>
<dbReference type="InterPro" id="IPR047050">
    <property type="entry name" value="NGN"/>
</dbReference>
<name>A0A6J4UHC2_9BACT</name>
<dbReference type="SUPFAM" id="SSF82679">
    <property type="entry name" value="N-utilization substance G protein NusG, N-terminal domain"/>
    <property type="match status" value="1"/>
</dbReference>
<dbReference type="InterPro" id="IPR001062">
    <property type="entry name" value="Transcrpt_antiterm_NusG"/>
</dbReference>
<dbReference type="CDD" id="cd06091">
    <property type="entry name" value="KOW_NusG"/>
    <property type="match status" value="1"/>
</dbReference>
<dbReference type="Gene3D" id="2.30.30.30">
    <property type="match status" value="1"/>
</dbReference>
<dbReference type="InterPro" id="IPR006645">
    <property type="entry name" value="NGN-like_dom"/>
</dbReference>
<dbReference type="Pfam" id="PF02357">
    <property type="entry name" value="NusG"/>
    <property type="match status" value="1"/>
</dbReference>
<keyword evidence="1 5" id="KW-0806">Transcription termination</keyword>
<comment type="similarity">
    <text evidence="5 7">Belongs to the NusG family.</text>
</comment>
<dbReference type="CDD" id="cd09891">
    <property type="entry name" value="NGN_Bact_1"/>
    <property type="match status" value="1"/>
</dbReference>
<dbReference type="NCBIfam" id="TIGR00922">
    <property type="entry name" value="nusG"/>
    <property type="match status" value="1"/>
</dbReference>
<dbReference type="InterPro" id="IPR036735">
    <property type="entry name" value="NGN_dom_sf"/>
</dbReference>
<dbReference type="AlphaFoldDB" id="A0A6J4UHC2"/>
<reference evidence="10" key="1">
    <citation type="submission" date="2020-02" db="EMBL/GenBank/DDBJ databases">
        <authorList>
            <person name="Meier V. D."/>
        </authorList>
    </citation>
    <scope>NUCLEOTIDE SEQUENCE</scope>
    <source>
        <strain evidence="10">AVDCRST_MAG33</strain>
    </source>
</reference>
<keyword evidence="3 5" id="KW-0805">Transcription regulation</keyword>
<dbReference type="GO" id="GO:0006353">
    <property type="term" value="P:DNA-templated transcription termination"/>
    <property type="evidence" value="ECO:0007669"/>
    <property type="project" value="UniProtKB-UniRule"/>
</dbReference>
<dbReference type="GO" id="GO:0006354">
    <property type="term" value="P:DNA-templated transcription elongation"/>
    <property type="evidence" value="ECO:0007669"/>
    <property type="project" value="UniProtKB-UniRule"/>
</dbReference>
<feature type="domain" description="NusG-like N-terminal" evidence="8">
    <location>
        <begin position="25"/>
        <end position="134"/>
    </location>
</feature>
<keyword evidence="2 5" id="KW-0889">Transcription antitermination</keyword>
<dbReference type="SMART" id="SM00738">
    <property type="entry name" value="NGN"/>
    <property type="match status" value="1"/>
</dbReference>
<evidence type="ECO:0000256" key="6">
    <source>
        <dbReference type="NCBIfam" id="TIGR00922"/>
    </source>
</evidence>
<dbReference type="GO" id="GO:0005829">
    <property type="term" value="C:cytosol"/>
    <property type="evidence" value="ECO:0007669"/>
    <property type="project" value="UniProtKB-ARBA"/>
</dbReference>
<evidence type="ECO:0000256" key="2">
    <source>
        <dbReference type="ARBA" id="ARBA00022814"/>
    </source>
</evidence>
<proteinExistence type="inferred from homology"/>
<evidence type="ECO:0000313" key="10">
    <source>
        <dbReference type="EMBL" id="CAA9548146.1"/>
    </source>
</evidence>
<dbReference type="InterPro" id="IPR014722">
    <property type="entry name" value="Rib_uL2_dom2"/>
</dbReference>
<dbReference type="PRINTS" id="PR00338">
    <property type="entry name" value="NUSGTNSCPFCT"/>
</dbReference>
<dbReference type="SMART" id="SM00739">
    <property type="entry name" value="KOW"/>
    <property type="match status" value="1"/>
</dbReference>
<dbReference type="HAMAP" id="MF_00948">
    <property type="entry name" value="NusG"/>
    <property type="match status" value="1"/>
</dbReference>
<dbReference type="PANTHER" id="PTHR30265:SF2">
    <property type="entry name" value="TRANSCRIPTION TERMINATION_ANTITERMINATION PROTEIN NUSG"/>
    <property type="match status" value="1"/>
</dbReference>
<dbReference type="SUPFAM" id="SSF50104">
    <property type="entry name" value="Translation proteins SH3-like domain"/>
    <property type="match status" value="1"/>
</dbReference>